<feature type="transmembrane region" description="Helical" evidence="4">
    <location>
        <begin position="209"/>
        <end position="228"/>
    </location>
</feature>
<organism evidence="7 8">
    <name type="scientific">Candidatus Mucispirillum faecigallinarum</name>
    <dbReference type="NCBI Taxonomy" id="2838699"/>
    <lineage>
        <taxon>Bacteria</taxon>
        <taxon>Pseudomonadati</taxon>
        <taxon>Deferribacterota</taxon>
        <taxon>Deferribacteres</taxon>
        <taxon>Deferribacterales</taxon>
        <taxon>Mucispirillaceae</taxon>
        <taxon>Mucispirillum</taxon>
    </lineage>
</organism>
<gene>
    <name evidence="7" type="ORF">H9804_02325</name>
</gene>
<dbReference type="Gene3D" id="3.40.50.300">
    <property type="entry name" value="P-loop containing nucleotide triphosphate hydrolases"/>
    <property type="match status" value="1"/>
</dbReference>
<dbReference type="GO" id="GO:0005524">
    <property type="term" value="F:ATP binding"/>
    <property type="evidence" value="ECO:0007669"/>
    <property type="project" value="UniProtKB-KW"/>
</dbReference>
<dbReference type="PANTHER" id="PTHR11361:SF99">
    <property type="entry name" value="DNA MISMATCH REPAIR PROTEIN"/>
    <property type="match status" value="1"/>
</dbReference>
<dbReference type="InterPro" id="IPR000432">
    <property type="entry name" value="DNA_mismatch_repair_MutS_C"/>
</dbReference>
<dbReference type="InterPro" id="IPR027417">
    <property type="entry name" value="P-loop_NTPase"/>
</dbReference>
<dbReference type="GO" id="GO:0030983">
    <property type="term" value="F:mismatched DNA binding"/>
    <property type="evidence" value="ECO:0007669"/>
    <property type="project" value="InterPro"/>
</dbReference>
<evidence type="ECO:0000259" key="6">
    <source>
        <dbReference type="SMART" id="SM00534"/>
    </source>
</evidence>
<dbReference type="AlphaFoldDB" id="A0A9D2GTI6"/>
<dbReference type="GO" id="GO:0140664">
    <property type="term" value="F:ATP-dependent DNA damage sensor activity"/>
    <property type="evidence" value="ECO:0007669"/>
    <property type="project" value="InterPro"/>
</dbReference>
<keyword evidence="3" id="KW-0238">DNA-binding</keyword>
<feature type="domain" description="DNA mismatch repair protein MutS core" evidence="5">
    <location>
        <begin position="124"/>
        <end position="399"/>
    </location>
</feature>
<keyword evidence="4" id="KW-0812">Transmembrane</keyword>
<dbReference type="Pfam" id="PF00488">
    <property type="entry name" value="MutS_V"/>
    <property type="match status" value="1"/>
</dbReference>
<dbReference type="SUPFAM" id="SSF52540">
    <property type="entry name" value="P-loop containing nucleoside triphosphate hydrolases"/>
    <property type="match status" value="1"/>
</dbReference>
<name>A0A9D2GTI6_9BACT</name>
<evidence type="ECO:0000256" key="4">
    <source>
        <dbReference type="SAM" id="Phobius"/>
    </source>
</evidence>
<evidence type="ECO:0000256" key="2">
    <source>
        <dbReference type="ARBA" id="ARBA00022840"/>
    </source>
</evidence>
<keyword evidence="2" id="KW-0067">ATP-binding</keyword>
<keyword evidence="1" id="KW-0547">Nucleotide-binding</keyword>
<evidence type="ECO:0000256" key="1">
    <source>
        <dbReference type="ARBA" id="ARBA00022741"/>
    </source>
</evidence>
<evidence type="ECO:0000259" key="5">
    <source>
        <dbReference type="SMART" id="SM00533"/>
    </source>
</evidence>
<sequence length="589" mass="67345">MSKKAELFYKEKLDTLSKEVKKYNSINQYTAVAKLISFVLAVGLFIFWYFNSVFNILLITVPIIIYILLVIFGQKYIDLYNKYKSLYELISDELSFLNKDFNVFRCNSQFIDYSHNYAYDLDIFEKGSIYHSMNRCSTTDGENLLKELILNPKREDLEILKLQQAVKEMIPLRDLSHNISSISYKLPGSLENFIKAVSKDNVNPKKSTLIYAYISSAVTVCSLIAYGAGLIPSVIPLGLFIYQFIAASLFSKKTNDEYAKINKATNAAKIYLAISDALKDKEFNSELLKYIKEEITFMTDRIKELQKINREYDQRNSGLYYLLSNGFLLKDIILSYKMNKWIKENHKHINVWNNAAAYLDAVNSISVFSYNNDEFIFPVINKDCIIKAENLSHPVIENSKRVGNNIEISKTHSFLIITGANMAGKSTFIRSIGINLILAFMGAPVCASVFEFSSVDIFSSMRTSDKLMDSSSYFHAELQRLKSLKEKAKNSERMIVLLDEILKGTNSQDKLNGSKLVLLKLIKYNIAGILATHDTALGKLAEEYKENFKNYFFDFEIDESGEMHFDYKLKEGVSNNMNASILLKNVLSD</sequence>
<dbReference type="GO" id="GO:0005829">
    <property type="term" value="C:cytosol"/>
    <property type="evidence" value="ECO:0007669"/>
    <property type="project" value="TreeGrafter"/>
</dbReference>
<evidence type="ECO:0000256" key="3">
    <source>
        <dbReference type="ARBA" id="ARBA00023125"/>
    </source>
</evidence>
<dbReference type="SUPFAM" id="SSF48334">
    <property type="entry name" value="DNA repair protein MutS, domain III"/>
    <property type="match status" value="1"/>
</dbReference>
<protein>
    <recommendedName>
        <fullName evidence="9">DNA mismatch repair proteins mutS family domain-containing protein</fullName>
    </recommendedName>
</protein>
<dbReference type="InterPro" id="IPR045076">
    <property type="entry name" value="MutS"/>
</dbReference>
<evidence type="ECO:0000313" key="7">
    <source>
        <dbReference type="EMBL" id="HIZ88755.1"/>
    </source>
</evidence>
<dbReference type="Gene3D" id="1.10.1420.10">
    <property type="match status" value="1"/>
</dbReference>
<dbReference type="InterPro" id="IPR036187">
    <property type="entry name" value="DNA_mismatch_repair_MutS_sf"/>
</dbReference>
<dbReference type="Proteomes" id="UP000824176">
    <property type="component" value="Unassembled WGS sequence"/>
</dbReference>
<dbReference type="EMBL" id="DXAQ01000033">
    <property type="protein sequence ID" value="HIZ88755.1"/>
    <property type="molecule type" value="Genomic_DNA"/>
</dbReference>
<dbReference type="SMART" id="SM00533">
    <property type="entry name" value="MUTSd"/>
    <property type="match status" value="1"/>
</dbReference>
<accession>A0A9D2GTI6</accession>
<evidence type="ECO:0000313" key="8">
    <source>
        <dbReference type="Proteomes" id="UP000824176"/>
    </source>
</evidence>
<feature type="domain" description="DNA mismatch repair proteins mutS family" evidence="6">
    <location>
        <begin position="412"/>
        <end position="588"/>
    </location>
</feature>
<feature type="transmembrane region" description="Helical" evidence="4">
    <location>
        <begin position="56"/>
        <end position="77"/>
    </location>
</feature>
<evidence type="ECO:0008006" key="9">
    <source>
        <dbReference type="Google" id="ProtNLM"/>
    </source>
</evidence>
<keyword evidence="4" id="KW-1133">Transmembrane helix</keyword>
<comment type="caution">
    <text evidence="7">The sequence shown here is derived from an EMBL/GenBank/DDBJ whole genome shotgun (WGS) entry which is preliminary data.</text>
</comment>
<dbReference type="InterPro" id="IPR007696">
    <property type="entry name" value="DNA_mismatch_repair_MutS_core"/>
</dbReference>
<feature type="transmembrane region" description="Helical" evidence="4">
    <location>
        <begin position="31"/>
        <end position="50"/>
    </location>
</feature>
<dbReference type="SMART" id="SM00534">
    <property type="entry name" value="MUTSac"/>
    <property type="match status" value="1"/>
</dbReference>
<reference evidence="7" key="1">
    <citation type="journal article" date="2021" name="PeerJ">
        <title>Extensive microbial diversity within the chicken gut microbiome revealed by metagenomics and culture.</title>
        <authorList>
            <person name="Gilroy R."/>
            <person name="Ravi A."/>
            <person name="Getino M."/>
            <person name="Pursley I."/>
            <person name="Horton D.L."/>
            <person name="Alikhan N.F."/>
            <person name="Baker D."/>
            <person name="Gharbi K."/>
            <person name="Hall N."/>
            <person name="Watson M."/>
            <person name="Adriaenssens E.M."/>
            <person name="Foster-Nyarko E."/>
            <person name="Jarju S."/>
            <person name="Secka A."/>
            <person name="Antonio M."/>
            <person name="Oren A."/>
            <person name="Chaudhuri R.R."/>
            <person name="La Ragione R."/>
            <person name="Hildebrand F."/>
            <person name="Pallen M.J."/>
        </authorList>
    </citation>
    <scope>NUCLEOTIDE SEQUENCE</scope>
    <source>
        <strain evidence="7">ChiW4-1371</strain>
    </source>
</reference>
<dbReference type="PANTHER" id="PTHR11361">
    <property type="entry name" value="DNA MISMATCH REPAIR PROTEIN MUTS FAMILY MEMBER"/>
    <property type="match status" value="1"/>
</dbReference>
<dbReference type="GO" id="GO:0006298">
    <property type="term" value="P:mismatch repair"/>
    <property type="evidence" value="ECO:0007669"/>
    <property type="project" value="InterPro"/>
</dbReference>
<proteinExistence type="predicted"/>
<reference evidence="7" key="2">
    <citation type="submission" date="2021-04" db="EMBL/GenBank/DDBJ databases">
        <authorList>
            <person name="Gilroy R."/>
        </authorList>
    </citation>
    <scope>NUCLEOTIDE SEQUENCE</scope>
    <source>
        <strain evidence="7">ChiW4-1371</strain>
    </source>
</reference>
<keyword evidence="4" id="KW-0472">Membrane</keyword>